<dbReference type="AlphaFoldDB" id="A0A090X330"/>
<dbReference type="Pfam" id="PF16884">
    <property type="entry name" value="ADH_N_2"/>
    <property type="match status" value="1"/>
</dbReference>
<evidence type="ECO:0000313" key="4">
    <source>
        <dbReference type="Proteomes" id="UP000029647"/>
    </source>
</evidence>
<accession>A0A090X330</accession>
<proteinExistence type="predicted"/>
<evidence type="ECO:0000256" key="1">
    <source>
        <dbReference type="ARBA" id="ARBA00023002"/>
    </source>
</evidence>
<feature type="domain" description="Oxidoreductase N-terminal" evidence="2">
    <location>
        <begin position="5"/>
        <end position="106"/>
    </location>
</feature>
<dbReference type="Gene3D" id="3.90.180.10">
    <property type="entry name" value="Medium-chain alcohol dehydrogenases, catalytic domain"/>
    <property type="match status" value="1"/>
</dbReference>
<name>A0A090X330_NONUL</name>
<evidence type="ECO:0000259" key="2">
    <source>
        <dbReference type="Pfam" id="PF16884"/>
    </source>
</evidence>
<organism evidence="3 4">
    <name type="scientific">Nonlabens ulvanivorans</name>
    <name type="common">Persicivirga ulvanivorans</name>
    <dbReference type="NCBI Taxonomy" id="906888"/>
    <lineage>
        <taxon>Bacteria</taxon>
        <taxon>Pseudomonadati</taxon>
        <taxon>Bacteroidota</taxon>
        <taxon>Flavobacteriia</taxon>
        <taxon>Flavobacteriales</taxon>
        <taxon>Flavobacteriaceae</taxon>
        <taxon>Nonlabens</taxon>
    </lineage>
</organism>
<dbReference type="PANTHER" id="PTHR43205:SF7">
    <property type="entry name" value="PROSTAGLANDIN REDUCTASE 1"/>
    <property type="match status" value="1"/>
</dbReference>
<keyword evidence="1" id="KW-0560">Oxidoreductase</keyword>
<evidence type="ECO:0000313" key="3">
    <source>
        <dbReference type="EMBL" id="GAL75317.1"/>
    </source>
</evidence>
<dbReference type="PANTHER" id="PTHR43205">
    <property type="entry name" value="PROSTAGLANDIN REDUCTASE"/>
    <property type="match status" value="1"/>
</dbReference>
<dbReference type="SUPFAM" id="SSF50129">
    <property type="entry name" value="GroES-like"/>
    <property type="match status" value="1"/>
</dbReference>
<dbReference type="InterPro" id="IPR011032">
    <property type="entry name" value="GroES-like_sf"/>
</dbReference>
<dbReference type="InterPro" id="IPR045010">
    <property type="entry name" value="MDR_fam"/>
</dbReference>
<sequence>MIMSKTIVLKQRPDGTPKNNDFEIINENQPSIKSGEILLKAKYVSVDPYLRGRMRDEESYIEPFKINKPIASTVVAEVVESKNEKYSEGDFLTGMLDWKEYQVHTGIICVM</sequence>
<gene>
    <name evidence="3" type="ORF">JCM19275_478</name>
</gene>
<comment type="caution">
    <text evidence="3">The sequence shown here is derived from an EMBL/GenBank/DDBJ whole genome shotgun (WGS) entry which is preliminary data.</text>
</comment>
<dbReference type="Proteomes" id="UP000029647">
    <property type="component" value="Unassembled WGS sequence"/>
</dbReference>
<dbReference type="InterPro" id="IPR041694">
    <property type="entry name" value="ADH_N_2"/>
</dbReference>
<dbReference type="GO" id="GO:0016628">
    <property type="term" value="F:oxidoreductase activity, acting on the CH-CH group of donors, NAD or NADP as acceptor"/>
    <property type="evidence" value="ECO:0007669"/>
    <property type="project" value="InterPro"/>
</dbReference>
<dbReference type="EMBL" id="BBNT01000004">
    <property type="protein sequence ID" value="GAL75317.1"/>
    <property type="molecule type" value="Genomic_DNA"/>
</dbReference>
<protein>
    <submittedName>
        <fullName evidence="3">Putative oxidoreductase YncB</fullName>
    </submittedName>
</protein>
<reference evidence="3 4" key="1">
    <citation type="journal article" date="2014" name="Genome Announc.">
        <title>Draft Genome Sequences of Marine Flavobacterium Nonlabens Strains NR17, NR24, NR27, NR32, NR33, and Ara13.</title>
        <authorList>
            <person name="Nakanishi M."/>
            <person name="Meirelles P."/>
            <person name="Suzuki R."/>
            <person name="Takatani N."/>
            <person name="Mino S."/>
            <person name="Suda W."/>
            <person name="Oshima K."/>
            <person name="Hattori M."/>
            <person name="Ohkuma M."/>
            <person name="Hosokawa M."/>
            <person name="Miyashita K."/>
            <person name="Thompson F.L."/>
            <person name="Niwa A."/>
            <person name="Sawabe T."/>
            <person name="Sawabe T."/>
        </authorList>
    </citation>
    <scope>NUCLEOTIDE SEQUENCE [LARGE SCALE GENOMIC DNA]</scope>
    <source>
        <strain evidence="4">JCM19275</strain>
    </source>
</reference>